<gene>
    <name evidence="1" type="ORF">SPSYN_00602</name>
</gene>
<accession>A0A9D3AZI3</accession>
<comment type="caution">
    <text evidence="1">The sequence shown here is derived from an EMBL/GenBank/DDBJ whole genome shotgun (WGS) entry which is preliminary data.</text>
</comment>
<dbReference type="Gene3D" id="3.40.50.300">
    <property type="entry name" value="P-loop containing nucleotide triphosphate hydrolases"/>
    <property type="match status" value="1"/>
</dbReference>
<dbReference type="OrthoDB" id="9779501at2"/>
<evidence type="ECO:0000313" key="2">
    <source>
        <dbReference type="Proteomes" id="UP000798488"/>
    </source>
</evidence>
<evidence type="ECO:0008006" key="3">
    <source>
        <dbReference type="Google" id="ProtNLM"/>
    </source>
</evidence>
<protein>
    <recommendedName>
        <fullName evidence="3">CobQ/CobB/MinD/ParA nucleotide binding domain protein</fullName>
    </recommendedName>
</protein>
<dbReference type="SUPFAM" id="SSF52540">
    <property type="entry name" value="P-loop containing nucleoside triphosphate hydrolases"/>
    <property type="match status" value="1"/>
</dbReference>
<dbReference type="RefSeq" id="WP_161821037.1">
    <property type="nucleotide sequence ID" value="NZ_LSRS01000002.1"/>
</dbReference>
<name>A0A9D3AZI3_9FIRM</name>
<proteinExistence type="predicted"/>
<dbReference type="EMBL" id="LSRS01000002">
    <property type="protein sequence ID" value="KAF1085873.1"/>
    <property type="molecule type" value="Genomic_DNA"/>
</dbReference>
<evidence type="ECO:0000313" key="1">
    <source>
        <dbReference type="EMBL" id="KAF1085873.1"/>
    </source>
</evidence>
<dbReference type="AlphaFoldDB" id="A0A9D3AZI3"/>
<reference evidence="1" key="1">
    <citation type="submission" date="2016-02" db="EMBL/GenBank/DDBJ databases">
        <title>Draft Genome Sequence of Sporotomaculum syntrophicum Strain FB, a Syntrophic Benzoate Degrader.</title>
        <authorList>
            <person name="Nobu M.K."/>
            <person name="Narihiro T."/>
            <person name="Qiu Y.-L."/>
            <person name="Ohashi A."/>
            <person name="Liu W.-T."/>
            <person name="Yuji S."/>
        </authorList>
    </citation>
    <scope>NUCLEOTIDE SEQUENCE</scope>
    <source>
        <strain evidence="1">FB</strain>
    </source>
</reference>
<dbReference type="InterPro" id="IPR027417">
    <property type="entry name" value="P-loop_NTPase"/>
</dbReference>
<dbReference type="Proteomes" id="UP000798488">
    <property type="component" value="Unassembled WGS sequence"/>
</dbReference>
<keyword evidence="2" id="KW-1185">Reference proteome</keyword>
<organism evidence="1 2">
    <name type="scientific">Sporotomaculum syntrophicum</name>
    <dbReference type="NCBI Taxonomy" id="182264"/>
    <lineage>
        <taxon>Bacteria</taxon>
        <taxon>Bacillati</taxon>
        <taxon>Bacillota</taxon>
        <taxon>Clostridia</taxon>
        <taxon>Eubacteriales</taxon>
        <taxon>Desulfallaceae</taxon>
        <taxon>Sporotomaculum</taxon>
    </lineage>
</organism>
<sequence>MNIISSRLVEAYVGEYASGKSEVAVNRAVDLAAIGRKVTLVDLDIVEPCYTLRPIKNGLRQKGVTVLAWETRDTIGLGEAGNVLRAENRWALRRTGDIVLDIGYGAEGAKTLNLLEGANSDPDLKIYVVINITRPMTGSVPEIVDYTRELGKVHGIINNSHLGNETDLDIVQQGAQMVYEAARQLQLPVVATTAVTEIASLIGPVDMTGNPVRKLARYMPRTFW</sequence>